<keyword evidence="24" id="KW-1185">Reference proteome</keyword>
<dbReference type="InterPro" id="IPR017441">
    <property type="entry name" value="Protein_kinase_ATP_BS"/>
</dbReference>
<keyword evidence="11 23" id="KW-0418">Kinase</keyword>
<dbReference type="OMA" id="LFTGWNI"/>
<evidence type="ECO:0000256" key="8">
    <source>
        <dbReference type="ARBA" id="ARBA00022729"/>
    </source>
</evidence>
<dbReference type="PROSITE" id="PS00108">
    <property type="entry name" value="PROTEIN_KINASE_ST"/>
    <property type="match status" value="1"/>
</dbReference>
<dbReference type="InterPro" id="IPR001611">
    <property type="entry name" value="Leu-rich_rpt"/>
</dbReference>
<dbReference type="Gene3D" id="3.30.200.20">
    <property type="entry name" value="Phosphorylase Kinase, domain 1"/>
    <property type="match status" value="1"/>
</dbReference>
<evidence type="ECO:0000256" key="13">
    <source>
        <dbReference type="ARBA" id="ARBA00022989"/>
    </source>
</evidence>
<dbReference type="Pfam" id="PF13855">
    <property type="entry name" value="LRR_8"/>
    <property type="match status" value="2"/>
</dbReference>
<comment type="catalytic activity">
    <reaction evidence="17">
        <text>L-threonyl-[protein] + ATP = O-phospho-L-threonyl-[protein] + ADP + H(+)</text>
        <dbReference type="Rhea" id="RHEA:46608"/>
        <dbReference type="Rhea" id="RHEA-COMP:11060"/>
        <dbReference type="Rhea" id="RHEA-COMP:11605"/>
        <dbReference type="ChEBI" id="CHEBI:15378"/>
        <dbReference type="ChEBI" id="CHEBI:30013"/>
        <dbReference type="ChEBI" id="CHEBI:30616"/>
        <dbReference type="ChEBI" id="CHEBI:61977"/>
        <dbReference type="ChEBI" id="CHEBI:456216"/>
        <dbReference type="EC" id="2.7.11.1"/>
    </reaction>
</comment>
<dbReference type="Pfam" id="PF08263">
    <property type="entry name" value="LRRNT_2"/>
    <property type="match status" value="1"/>
</dbReference>
<evidence type="ECO:0000256" key="4">
    <source>
        <dbReference type="ARBA" id="ARBA00022527"/>
    </source>
</evidence>
<evidence type="ECO:0000256" key="18">
    <source>
        <dbReference type="ARBA" id="ARBA00048679"/>
    </source>
</evidence>
<evidence type="ECO:0000256" key="17">
    <source>
        <dbReference type="ARBA" id="ARBA00047899"/>
    </source>
</evidence>
<protein>
    <recommendedName>
        <fullName evidence="3">non-specific serine/threonine protein kinase</fullName>
        <ecNumber evidence="3">2.7.11.1</ecNumber>
    </recommendedName>
</protein>
<name>A0A200QIC0_MACCD</name>
<dbReference type="Proteomes" id="UP000195402">
    <property type="component" value="Unassembled WGS sequence"/>
</dbReference>
<accession>A0A200QIC0</accession>
<feature type="domain" description="Protein kinase" evidence="22">
    <location>
        <begin position="628"/>
        <end position="902"/>
    </location>
</feature>
<dbReference type="InterPro" id="IPR011009">
    <property type="entry name" value="Kinase-like_dom_sf"/>
</dbReference>
<dbReference type="InterPro" id="IPR000719">
    <property type="entry name" value="Prot_kinase_dom"/>
</dbReference>
<evidence type="ECO:0000256" key="11">
    <source>
        <dbReference type="ARBA" id="ARBA00022777"/>
    </source>
</evidence>
<evidence type="ECO:0000256" key="5">
    <source>
        <dbReference type="ARBA" id="ARBA00022614"/>
    </source>
</evidence>
<dbReference type="FunFam" id="3.30.200.20:FF:000328">
    <property type="entry name" value="Leucine-rich repeat protein kinase family protein"/>
    <property type="match status" value="1"/>
</dbReference>
<comment type="similarity">
    <text evidence="2">Belongs to the protein kinase superfamily. Ser/Thr protein kinase family.</text>
</comment>
<dbReference type="Gene3D" id="1.10.510.10">
    <property type="entry name" value="Transferase(Phosphotransferase) domain 1"/>
    <property type="match status" value="1"/>
</dbReference>
<evidence type="ECO:0000313" key="24">
    <source>
        <dbReference type="Proteomes" id="UP000195402"/>
    </source>
</evidence>
<keyword evidence="14 21" id="KW-0472">Membrane</keyword>
<evidence type="ECO:0000256" key="14">
    <source>
        <dbReference type="ARBA" id="ARBA00023136"/>
    </source>
</evidence>
<keyword evidence="10 19" id="KW-0547">Nucleotide-binding</keyword>
<keyword evidence="7 21" id="KW-0812">Transmembrane</keyword>
<dbReference type="InterPro" id="IPR008271">
    <property type="entry name" value="Ser/Thr_kinase_AS"/>
</dbReference>
<dbReference type="FunCoup" id="A0A200QIC0">
    <property type="interactions" value="1409"/>
</dbReference>
<dbReference type="EMBL" id="MVGT01002030">
    <property type="protein sequence ID" value="OVA10182.1"/>
    <property type="molecule type" value="Genomic_DNA"/>
</dbReference>
<evidence type="ECO:0000256" key="3">
    <source>
        <dbReference type="ARBA" id="ARBA00012513"/>
    </source>
</evidence>
<evidence type="ECO:0000256" key="1">
    <source>
        <dbReference type="ARBA" id="ARBA00004479"/>
    </source>
</evidence>
<dbReference type="SUPFAM" id="SSF52058">
    <property type="entry name" value="L domain-like"/>
    <property type="match status" value="1"/>
</dbReference>
<keyword evidence="4" id="KW-0723">Serine/threonine-protein kinase</keyword>
<gene>
    <name evidence="23" type="ORF">BVC80_7613g7</name>
</gene>
<evidence type="ECO:0000256" key="7">
    <source>
        <dbReference type="ARBA" id="ARBA00022692"/>
    </source>
</evidence>
<organism evidence="23 24">
    <name type="scientific">Macleaya cordata</name>
    <name type="common">Five-seeded plume-poppy</name>
    <name type="synonym">Bocconia cordata</name>
    <dbReference type="NCBI Taxonomy" id="56857"/>
    <lineage>
        <taxon>Eukaryota</taxon>
        <taxon>Viridiplantae</taxon>
        <taxon>Streptophyta</taxon>
        <taxon>Embryophyta</taxon>
        <taxon>Tracheophyta</taxon>
        <taxon>Spermatophyta</taxon>
        <taxon>Magnoliopsida</taxon>
        <taxon>Ranunculales</taxon>
        <taxon>Papaveraceae</taxon>
        <taxon>Papaveroideae</taxon>
        <taxon>Macleaya</taxon>
    </lineage>
</organism>
<comment type="caution">
    <text evidence="23">The sequence shown here is derived from an EMBL/GenBank/DDBJ whole genome shotgun (WGS) entry which is preliminary data.</text>
</comment>
<dbReference type="InterPro" id="IPR001245">
    <property type="entry name" value="Ser-Thr/Tyr_kinase_cat_dom"/>
</dbReference>
<feature type="transmembrane region" description="Helical" evidence="21">
    <location>
        <begin position="563"/>
        <end position="586"/>
    </location>
</feature>
<keyword evidence="15" id="KW-0675">Receptor</keyword>
<dbReference type="InterPro" id="IPR013210">
    <property type="entry name" value="LRR_N_plant-typ"/>
</dbReference>
<dbReference type="InParanoid" id="A0A200QIC0"/>
<dbReference type="PANTHER" id="PTHR45974:SF134">
    <property type="entry name" value="OS01G0960400 PROTEIN"/>
    <property type="match status" value="1"/>
</dbReference>
<keyword evidence="12 19" id="KW-0067">ATP-binding</keyword>
<feature type="binding site" evidence="19">
    <location>
        <position position="656"/>
    </location>
    <ligand>
        <name>ATP</name>
        <dbReference type="ChEBI" id="CHEBI:30616"/>
    </ligand>
</feature>
<dbReference type="Gene3D" id="3.80.10.10">
    <property type="entry name" value="Ribonuclease Inhibitor"/>
    <property type="match status" value="3"/>
</dbReference>
<dbReference type="AlphaFoldDB" id="A0A200QIC0"/>
<keyword evidence="6" id="KW-0808">Transferase</keyword>
<evidence type="ECO:0000256" key="9">
    <source>
        <dbReference type="ARBA" id="ARBA00022737"/>
    </source>
</evidence>
<dbReference type="InterPro" id="IPR003591">
    <property type="entry name" value="Leu-rich_rpt_typical-subtyp"/>
</dbReference>
<evidence type="ECO:0000256" key="6">
    <source>
        <dbReference type="ARBA" id="ARBA00022679"/>
    </source>
</evidence>
<keyword evidence="5" id="KW-0433">Leucine-rich repeat</keyword>
<dbReference type="InterPro" id="IPR032675">
    <property type="entry name" value="LRR_dom_sf"/>
</dbReference>
<dbReference type="GO" id="GO:0016020">
    <property type="term" value="C:membrane"/>
    <property type="evidence" value="ECO:0007669"/>
    <property type="project" value="UniProtKB-SubCell"/>
</dbReference>
<dbReference type="EC" id="2.7.11.1" evidence="3"/>
<feature type="compositionally biased region" description="Low complexity" evidence="20">
    <location>
        <begin position="926"/>
        <end position="937"/>
    </location>
</feature>
<comment type="catalytic activity">
    <reaction evidence="18">
        <text>L-seryl-[protein] + ATP = O-phospho-L-seryl-[protein] + ADP + H(+)</text>
        <dbReference type="Rhea" id="RHEA:17989"/>
        <dbReference type="Rhea" id="RHEA-COMP:9863"/>
        <dbReference type="Rhea" id="RHEA-COMP:11604"/>
        <dbReference type="ChEBI" id="CHEBI:15378"/>
        <dbReference type="ChEBI" id="CHEBI:29999"/>
        <dbReference type="ChEBI" id="CHEBI:30616"/>
        <dbReference type="ChEBI" id="CHEBI:83421"/>
        <dbReference type="ChEBI" id="CHEBI:456216"/>
        <dbReference type="EC" id="2.7.11.1"/>
    </reaction>
</comment>
<dbReference type="PROSITE" id="PS00107">
    <property type="entry name" value="PROTEIN_KINASE_ATP"/>
    <property type="match status" value="1"/>
</dbReference>
<evidence type="ECO:0000256" key="2">
    <source>
        <dbReference type="ARBA" id="ARBA00008684"/>
    </source>
</evidence>
<evidence type="ECO:0000256" key="15">
    <source>
        <dbReference type="ARBA" id="ARBA00023170"/>
    </source>
</evidence>
<keyword evidence="13 21" id="KW-1133">Transmembrane helix</keyword>
<dbReference type="PROSITE" id="PS50011">
    <property type="entry name" value="PROTEIN_KINASE_DOM"/>
    <property type="match status" value="1"/>
</dbReference>
<keyword evidence="9" id="KW-0677">Repeat</keyword>
<dbReference type="SMART" id="SM00369">
    <property type="entry name" value="LRR_TYP"/>
    <property type="match status" value="5"/>
</dbReference>
<dbReference type="SMART" id="SM00220">
    <property type="entry name" value="S_TKc"/>
    <property type="match status" value="1"/>
</dbReference>
<dbReference type="STRING" id="56857.A0A200QIC0"/>
<dbReference type="Pfam" id="PF07714">
    <property type="entry name" value="PK_Tyr_Ser-Thr"/>
    <property type="match status" value="1"/>
</dbReference>
<dbReference type="FunFam" id="3.80.10.10:FF:000387">
    <property type="entry name" value="Probable LRR receptor-like serine/threonine-protein kinase At1g06840"/>
    <property type="match status" value="1"/>
</dbReference>
<feature type="region of interest" description="Disordered" evidence="20">
    <location>
        <begin position="917"/>
        <end position="942"/>
    </location>
</feature>
<dbReference type="CDD" id="cd14066">
    <property type="entry name" value="STKc_IRAK"/>
    <property type="match status" value="1"/>
</dbReference>
<evidence type="ECO:0000256" key="12">
    <source>
        <dbReference type="ARBA" id="ARBA00022840"/>
    </source>
</evidence>
<evidence type="ECO:0000256" key="20">
    <source>
        <dbReference type="SAM" id="MobiDB-lite"/>
    </source>
</evidence>
<dbReference type="GO" id="GO:0004674">
    <property type="term" value="F:protein serine/threonine kinase activity"/>
    <property type="evidence" value="ECO:0007669"/>
    <property type="project" value="UniProtKB-KW"/>
</dbReference>
<evidence type="ECO:0000256" key="10">
    <source>
        <dbReference type="ARBA" id="ARBA00022741"/>
    </source>
</evidence>
<dbReference type="Pfam" id="PF00560">
    <property type="entry name" value="LRR_1"/>
    <property type="match status" value="2"/>
</dbReference>
<dbReference type="FunFam" id="1.10.510.10:FF:000453">
    <property type="entry name" value="LRR receptor-like serine/threonine-protein kinase HSL2"/>
    <property type="match status" value="1"/>
</dbReference>
<evidence type="ECO:0000259" key="22">
    <source>
        <dbReference type="PROSITE" id="PS50011"/>
    </source>
</evidence>
<proteinExistence type="inferred from homology"/>
<dbReference type="PANTHER" id="PTHR45974">
    <property type="entry name" value="RECEPTOR-LIKE PROTEIN 55"/>
    <property type="match status" value="1"/>
</dbReference>
<reference evidence="23 24" key="1">
    <citation type="journal article" date="2017" name="Mol. Plant">
        <title>The Genome of Medicinal Plant Macleaya cordata Provides New Insights into Benzylisoquinoline Alkaloids Metabolism.</title>
        <authorList>
            <person name="Liu X."/>
            <person name="Liu Y."/>
            <person name="Huang P."/>
            <person name="Ma Y."/>
            <person name="Qing Z."/>
            <person name="Tang Q."/>
            <person name="Cao H."/>
            <person name="Cheng P."/>
            <person name="Zheng Y."/>
            <person name="Yuan Z."/>
            <person name="Zhou Y."/>
            <person name="Liu J."/>
            <person name="Tang Z."/>
            <person name="Zhuo Y."/>
            <person name="Zhang Y."/>
            <person name="Yu L."/>
            <person name="Huang J."/>
            <person name="Yang P."/>
            <person name="Peng Q."/>
            <person name="Zhang J."/>
            <person name="Jiang W."/>
            <person name="Zhang Z."/>
            <person name="Lin K."/>
            <person name="Ro D.K."/>
            <person name="Chen X."/>
            <person name="Xiong X."/>
            <person name="Shang Y."/>
            <person name="Huang S."/>
            <person name="Zeng J."/>
        </authorList>
    </citation>
    <scope>NUCLEOTIDE SEQUENCE [LARGE SCALE GENOMIC DNA]</scope>
    <source>
        <strain evidence="24">cv. BLH2017</strain>
        <tissue evidence="23">Root</tissue>
    </source>
</reference>
<keyword evidence="8" id="KW-0732">Signal</keyword>
<comment type="subcellular location">
    <subcellularLocation>
        <location evidence="1">Membrane</location>
        <topology evidence="1">Single-pass type I membrane protein</topology>
    </subcellularLocation>
</comment>
<dbReference type="FunFam" id="3.80.10.10:FF:000589">
    <property type="entry name" value="Probable LRR receptor-like serine/threonine-protein kinase At1g06840"/>
    <property type="match status" value="1"/>
</dbReference>
<dbReference type="OrthoDB" id="2020077at2759"/>
<evidence type="ECO:0000256" key="19">
    <source>
        <dbReference type="PROSITE-ProRule" id="PRU10141"/>
    </source>
</evidence>
<evidence type="ECO:0000313" key="23">
    <source>
        <dbReference type="EMBL" id="OVA10182.1"/>
    </source>
</evidence>
<dbReference type="GO" id="GO:0005524">
    <property type="term" value="F:ATP binding"/>
    <property type="evidence" value="ECO:0007669"/>
    <property type="project" value="UniProtKB-UniRule"/>
</dbReference>
<evidence type="ECO:0000256" key="21">
    <source>
        <dbReference type="SAM" id="Phobius"/>
    </source>
</evidence>
<evidence type="ECO:0000256" key="16">
    <source>
        <dbReference type="ARBA" id="ARBA00023180"/>
    </source>
</evidence>
<dbReference type="SUPFAM" id="SSF56112">
    <property type="entry name" value="Protein kinase-like (PK-like)"/>
    <property type="match status" value="1"/>
</dbReference>
<sequence length="966" mass="106368">MSSSALVRVSLVSGGAFLLAVWLCFSPLLFLVVGAQLTDPNEVSALRAIKTRLNDPMKYLWKWNEAGSDPCISNWTGVLCFNSTKNDKYLHVQELQLLNMNLSGSLSPELGQLSYLRILDFMWNKISGSIPKEIGNITSLELLLLNGNQLTGPLPEEIGYLPNLDRIQIDQNNISGPLPKSFANLNKTKHFHMNNNSISGQIPPELYRLPSLVHFLLDNNNLSGYLPPEFSELPSLLILQLDNNHFDGTIPASYGNMSKLLKLSLRNCSLQGPVPDLSRIPNLGYLDLSWNQLNGTIPSNKLSDDVTTIDLSNNNLNGIIPANFSGLPRLQRLSLENNSLSGFVPSTIWQNRTLNGTESLLLDFQNNALSNISGSLNPPANVTIRLQGNPVCTVANQLNIVEICGSQTVGKDVPEITNSRIGCRSSCPEDYENVPESPVPCFCAAPLKVGYRLKSPGFSAFLPYENRFEEYLTSGLKLDLYQLSIVSIAWEDGPRLKMYLNLFPNLSSIFNQSEIRRIRSMFTGWTIPDSDIFGPYELINFTLLGPYKDVVLDFPESGISKGALAGIILGAIAAAVTLSALVSILITRRRMKNYHAVSRKRLMSKIPIRIDGVKGFTFEEMALATNNFNSSTQVGEGGYGKVYKGILSDGTVVAIKRAQEGSLQGDKEFLTEIELLSRVHHRNLVSLVGYCDEEGEQMLVYEFMPNGTLRDHLFAKSWEPLSFAMRLQIASGSAKGILYLHTEADPPIFHRDIKSSNILLDSRFTAKVADFGLSRLAPVPDTEGTLPGHVSTVVKGTPGYLDPEYFLTHKLTDKSDVYSLGVVFLELLTGMHPISHGKNIVREVNVSYKSGMIFSVIDGRMGSYPSECIEKFVTLALKCCHEETDARPSMAEVVRELENIWHMMPESDTIAAATKESMVTDPDKGSPTTTPPSSSSSAMKNVRPYVSADISGSDLVSGVIPNITPR</sequence>
<keyword evidence="16" id="KW-0325">Glycoprotein</keyword>